<keyword evidence="1" id="KW-0539">Nucleus</keyword>
<dbReference type="Proteomes" id="UP001430584">
    <property type="component" value="Unassembled WGS sequence"/>
</dbReference>
<dbReference type="EMBL" id="JAJVCZ030000006">
    <property type="protein sequence ID" value="KAL0259064.1"/>
    <property type="molecule type" value="Genomic_DNA"/>
</dbReference>
<evidence type="ECO:0000256" key="1">
    <source>
        <dbReference type="ARBA" id="ARBA00023242"/>
    </source>
</evidence>
<name>A0ABR3CEJ9_9PEZI</name>
<evidence type="ECO:0000256" key="2">
    <source>
        <dbReference type="SAM" id="MobiDB-lite"/>
    </source>
</evidence>
<reference evidence="3 4" key="1">
    <citation type="submission" date="2024-02" db="EMBL/GenBank/DDBJ databases">
        <title>De novo assembly and annotation of 12 fungi associated with fruit tree decline syndrome in Ontario, Canada.</title>
        <authorList>
            <person name="Sulman M."/>
            <person name="Ellouze W."/>
            <person name="Ilyukhin E."/>
        </authorList>
    </citation>
    <scope>NUCLEOTIDE SEQUENCE [LARGE SCALE GENOMIC DNA]</scope>
    <source>
        <strain evidence="3 4">FDS-637</strain>
    </source>
</reference>
<dbReference type="InterPro" id="IPR001138">
    <property type="entry name" value="Zn2Cys6_DnaBD"/>
</dbReference>
<organism evidence="3 4">
    <name type="scientific">Diplodia seriata</name>
    <dbReference type="NCBI Taxonomy" id="420778"/>
    <lineage>
        <taxon>Eukaryota</taxon>
        <taxon>Fungi</taxon>
        <taxon>Dikarya</taxon>
        <taxon>Ascomycota</taxon>
        <taxon>Pezizomycotina</taxon>
        <taxon>Dothideomycetes</taxon>
        <taxon>Dothideomycetes incertae sedis</taxon>
        <taxon>Botryosphaeriales</taxon>
        <taxon>Botryosphaeriaceae</taxon>
        <taxon>Diplodia</taxon>
    </lineage>
</organism>
<dbReference type="SUPFAM" id="SSF57701">
    <property type="entry name" value="Zn2/Cys6 DNA-binding domain"/>
    <property type="match status" value="1"/>
</dbReference>
<comment type="caution">
    <text evidence="3">The sequence shown here is derived from an EMBL/GenBank/DDBJ whole genome shotgun (WGS) entry which is preliminary data.</text>
</comment>
<gene>
    <name evidence="3" type="ORF">SLS55_006569</name>
</gene>
<feature type="compositionally biased region" description="Polar residues" evidence="2">
    <location>
        <begin position="103"/>
        <end position="126"/>
    </location>
</feature>
<accession>A0ABR3CEJ9</accession>
<evidence type="ECO:0000313" key="4">
    <source>
        <dbReference type="Proteomes" id="UP001430584"/>
    </source>
</evidence>
<dbReference type="InterPro" id="IPR036864">
    <property type="entry name" value="Zn2-C6_fun-type_DNA-bd_sf"/>
</dbReference>
<sequence length="379" mass="41639">MATLLVQSGQPTHPACDLCYARKIKCDRNDPYASDDPANLRALERMSISPIGALVLVLTRTSDGKTESMINRLSRLESSVTRLAALLSKEKDVGEDEDPDSPGDQNDSATVKDTPASRSHAGSSPEQDAPGRPAKRVRLESPTTSETVPKAEASGEKESISCPVSKTPEHDFAMVTELEAQSFIQGELADASRSIGVDRRSVLESALEFISQMEHPPAKRRIIDTNKCAVEISDCLISPAPEFFHMILSGNQTRVQYHFMTLIAHPESQRMYPAAYDLEFSTYITRDTLERMALALHNKSVDEQTLLQYSVCVNACAGTFLSHLPEYGESDTMQRALEKSKEDYLRRAINAMNYIGILATPSLALLQALLTGVSDLSED</sequence>
<protein>
    <submittedName>
        <fullName evidence="3">Uncharacterized protein</fullName>
    </submittedName>
</protein>
<proteinExistence type="predicted"/>
<keyword evidence="4" id="KW-1185">Reference proteome</keyword>
<dbReference type="CDD" id="cd00067">
    <property type="entry name" value="GAL4"/>
    <property type="match status" value="1"/>
</dbReference>
<feature type="region of interest" description="Disordered" evidence="2">
    <location>
        <begin position="89"/>
        <end position="164"/>
    </location>
</feature>
<evidence type="ECO:0000313" key="3">
    <source>
        <dbReference type="EMBL" id="KAL0259064.1"/>
    </source>
</evidence>
<dbReference type="RefSeq" id="XP_066632093.1">
    <property type="nucleotide sequence ID" value="XM_066777998.1"/>
</dbReference>
<dbReference type="GeneID" id="92010654"/>